<sequence>MIRQLCTTLTLSLTLLTHPAHAVTAPDVIRIGAPDLTTTAKPYAPGLLGIAHDRQQLEQAFATQGIKIEWHFFRGAGPAINEAFANGQLDFAFLGDLAAIIGRASGLDTRVLLATRGTNLFLASTPQAGIRRIEDLKGKRIALYRGTADQLSLGRALASVGLSERDLKVINLDWTAANAALLAGQIDATWSNYNLLTLRAKGIEVPVSTKTLPLTATTQATLVGSGAFLQHYPAATQTLVNALVNDAAWVQQPEHYEQYLVAQEHASGIPAALAREESAGANLNFRFSPRLDPFIRASLNDSVEQAAQLKLIRRTFDVQAWFAPAFVDQALRDLKLETTWPAYGPLGQAIAQPGS</sequence>
<keyword evidence="4" id="KW-1185">Reference proteome</keyword>
<dbReference type="SUPFAM" id="SSF53850">
    <property type="entry name" value="Periplasmic binding protein-like II"/>
    <property type="match status" value="1"/>
</dbReference>
<dbReference type="EMBL" id="CP056030">
    <property type="protein sequence ID" value="QKZ04848.1"/>
    <property type="molecule type" value="Genomic_DNA"/>
</dbReference>
<dbReference type="AlphaFoldDB" id="A0A7D5HNX6"/>
<feature type="signal peptide" evidence="1">
    <location>
        <begin position="1"/>
        <end position="22"/>
    </location>
</feature>
<protein>
    <submittedName>
        <fullName evidence="3">ABC transporter substrate-binding protein</fullName>
    </submittedName>
</protein>
<evidence type="ECO:0000256" key="1">
    <source>
        <dbReference type="SAM" id="SignalP"/>
    </source>
</evidence>
<keyword evidence="1" id="KW-0732">Signal</keyword>
<name>A0A7D5HNX6_9PSED</name>
<dbReference type="Pfam" id="PF09084">
    <property type="entry name" value="NMT1"/>
    <property type="match status" value="1"/>
</dbReference>
<organism evidence="3 4">
    <name type="scientific">Pseudomonas eucalypticola</name>
    <dbReference type="NCBI Taxonomy" id="2599595"/>
    <lineage>
        <taxon>Bacteria</taxon>
        <taxon>Pseudomonadati</taxon>
        <taxon>Pseudomonadota</taxon>
        <taxon>Gammaproteobacteria</taxon>
        <taxon>Pseudomonadales</taxon>
        <taxon>Pseudomonadaceae</taxon>
        <taxon>Pseudomonas</taxon>
    </lineage>
</organism>
<dbReference type="Proteomes" id="UP000509568">
    <property type="component" value="Chromosome"/>
</dbReference>
<evidence type="ECO:0000313" key="4">
    <source>
        <dbReference type="Proteomes" id="UP000509568"/>
    </source>
</evidence>
<evidence type="ECO:0000313" key="3">
    <source>
        <dbReference type="EMBL" id="QKZ04848.1"/>
    </source>
</evidence>
<dbReference type="KEGG" id="pez:HWQ56_14025"/>
<reference evidence="3 4" key="1">
    <citation type="submission" date="2020-06" db="EMBL/GenBank/DDBJ databases">
        <title>Pseudomonas eucalypticola sp. nov., an endophyte of Eucalyptus dunnii leaves with biocontrol ability of eucalyptus leaf blight.</title>
        <authorList>
            <person name="Liu Y."/>
            <person name="Song Z."/>
            <person name="Zeng H."/>
            <person name="Lu M."/>
            <person name="Wang X."/>
            <person name="Lian X."/>
            <person name="Zhang Q."/>
        </authorList>
    </citation>
    <scope>NUCLEOTIDE SEQUENCE [LARGE SCALE GENOMIC DNA]</scope>
    <source>
        <strain evidence="3 4">NP-1</strain>
    </source>
</reference>
<dbReference type="RefSeq" id="WP_176570875.1">
    <property type="nucleotide sequence ID" value="NZ_CP056030.1"/>
</dbReference>
<feature type="chain" id="PRO_5028797659" evidence="1">
    <location>
        <begin position="23"/>
        <end position="355"/>
    </location>
</feature>
<feature type="domain" description="SsuA/THI5-like" evidence="2">
    <location>
        <begin position="61"/>
        <end position="249"/>
    </location>
</feature>
<dbReference type="PANTHER" id="PTHR30024">
    <property type="entry name" value="ALIPHATIC SULFONATES-BINDING PROTEIN-RELATED"/>
    <property type="match status" value="1"/>
</dbReference>
<evidence type="ECO:0000259" key="2">
    <source>
        <dbReference type="Pfam" id="PF09084"/>
    </source>
</evidence>
<proteinExistence type="predicted"/>
<dbReference type="Gene3D" id="3.40.190.10">
    <property type="entry name" value="Periplasmic binding protein-like II"/>
    <property type="match status" value="2"/>
</dbReference>
<dbReference type="PANTHER" id="PTHR30024:SF21">
    <property type="entry name" value="ABC TRANSPORTER SUBSTRATE-BINDING PROTEIN"/>
    <property type="match status" value="1"/>
</dbReference>
<accession>A0A7D5HNX6</accession>
<gene>
    <name evidence="3" type="ORF">HWQ56_14025</name>
</gene>
<dbReference type="InterPro" id="IPR015168">
    <property type="entry name" value="SsuA/THI5"/>
</dbReference>